<dbReference type="InterPro" id="IPR014710">
    <property type="entry name" value="RmlC-like_jellyroll"/>
</dbReference>
<dbReference type="InterPro" id="IPR036291">
    <property type="entry name" value="NAD(P)-bd_dom_sf"/>
</dbReference>
<sequence>MPTQDDQGREGAIAMTGGGGFLGWHTRAAIHASGKKSTPVAVGAQFDVDTAVATLDGAARLIHIAGVNRASDDEVRDGNVTFASQMAEALERAENPPPVVVFANSTQAGNGSAYGSSKEAAADILGAVAGDLGLKFLDVKLPNLFGEHGRPFYNAVTSTFCHILAEGGRPEVVDDKELALLHAQNAADLLTGEVSTSHQSSLEENILVSELLGHLTRFSEAYSSGSIPDVSEPFQRDLFNTYRSYAFSVRPAIALTKNSDPRGSFFEIIRCRGGESQSSFSTTAPGISRGDHYHRRKIERFTVLAGEATIAVRKIFTDEVQEFRVTGDLPMSIDMPTLWPHKITNTGDDTLFTSFWANELYDDAQPDTVKELV</sequence>
<keyword evidence="3" id="KW-1185">Reference proteome</keyword>
<dbReference type="RefSeq" id="WP_345578984.1">
    <property type="nucleotide sequence ID" value="NZ_BAABLV010000011.1"/>
</dbReference>
<evidence type="ECO:0000313" key="3">
    <source>
        <dbReference type="Proteomes" id="UP001501521"/>
    </source>
</evidence>
<comment type="caution">
    <text evidence="2">The sequence shown here is derived from an EMBL/GenBank/DDBJ whole genome shotgun (WGS) entry which is preliminary data.</text>
</comment>
<dbReference type="Gene3D" id="2.60.120.10">
    <property type="entry name" value="Jelly Rolls"/>
    <property type="match status" value="1"/>
</dbReference>
<proteinExistence type="predicted"/>
<dbReference type="SUPFAM" id="SSF51182">
    <property type="entry name" value="RmlC-like cupins"/>
    <property type="match status" value="1"/>
</dbReference>
<name>A0ABP9F2W5_9ACTN</name>
<dbReference type="Proteomes" id="UP001501521">
    <property type="component" value="Unassembled WGS sequence"/>
</dbReference>
<accession>A0ABP9F2W5</accession>
<reference evidence="3" key="1">
    <citation type="journal article" date="2019" name="Int. J. Syst. Evol. Microbiol.">
        <title>The Global Catalogue of Microorganisms (GCM) 10K type strain sequencing project: providing services to taxonomists for standard genome sequencing and annotation.</title>
        <authorList>
            <consortium name="The Broad Institute Genomics Platform"/>
            <consortium name="The Broad Institute Genome Sequencing Center for Infectious Disease"/>
            <person name="Wu L."/>
            <person name="Ma J."/>
        </authorList>
    </citation>
    <scope>NUCLEOTIDE SEQUENCE [LARGE SCALE GENOMIC DNA]</scope>
    <source>
        <strain evidence="3">JCM 19125</strain>
    </source>
</reference>
<dbReference type="Gene3D" id="3.40.50.720">
    <property type="entry name" value="NAD(P)-binding Rossmann-like Domain"/>
    <property type="match status" value="1"/>
</dbReference>
<dbReference type="Pfam" id="PF14667">
    <property type="entry name" value="Polysacc_synt_C"/>
    <property type="match status" value="1"/>
</dbReference>
<organism evidence="2 3">
    <name type="scientific">Tessaracoccus lubricantis</name>
    <dbReference type="NCBI Taxonomy" id="545543"/>
    <lineage>
        <taxon>Bacteria</taxon>
        <taxon>Bacillati</taxon>
        <taxon>Actinomycetota</taxon>
        <taxon>Actinomycetes</taxon>
        <taxon>Propionibacteriales</taxon>
        <taxon>Propionibacteriaceae</taxon>
        <taxon>Tessaracoccus</taxon>
    </lineage>
</organism>
<evidence type="ECO:0000313" key="2">
    <source>
        <dbReference type="EMBL" id="GAA4892322.1"/>
    </source>
</evidence>
<dbReference type="InterPro" id="IPR029303">
    <property type="entry name" value="CapF_C"/>
</dbReference>
<feature type="domain" description="Capsular polysaccharide assembling protein CapF C-terminal" evidence="1">
    <location>
        <begin position="258"/>
        <end position="369"/>
    </location>
</feature>
<dbReference type="EMBL" id="BAABLV010000011">
    <property type="protein sequence ID" value="GAA4892322.1"/>
    <property type="molecule type" value="Genomic_DNA"/>
</dbReference>
<gene>
    <name evidence="2" type="ORF">GCM10025789_06680</name>
</gene>
<dbReference type="SUPFAM" id="SSF51735">
    <property type="entry name" value="NAD(P)-binding Rossmann-fold domains"/>
    <property type="match status" value="1"/>
</dbReference>
<evidence type="ECO:0000259" key="1">
    <source>
        <dbReference type="Pfam" id="PF14667"/>
    </source>
</evidence>
<dbReference type="InterPro" id="IPR011051">
    <property type="entry name" value="RmlC_Cupin_sf"/>
</dbReference>
<protein>
    <submittedName>
        <fullName evidence="2">NAD-dependent epimerase/dehydratase family protein</fullName>
    </submittedName>
</protein>